<dbReference type="PANTHER" id="PTHR46470:SF4">
    <property type="entry name" value="5-AMINO-6-(5-PHOSPHO-D-RIBITYLAMINO)URACIL PHOSPHATASE YIGB"/>
    <property type="match status" value="1"/>
</dbReference>
<dbReference type="InterPro" id="IPR006439">
    <property type="entry name" value="HAD-SF_hydro_IA"/>
</dbReference>
<sequence>MRFYRPLNQIQAMTFDLDDTLYDNGPVILAAEKTLQAFIATHHKKTSALSRAQWQQIRQQLLADTPALSSDMGQLRMRTLMQALREDISDEKAREAAAKACFDCFYTARSELELHEDVHSTLKSLAGRIPLIGITNGNVDVKKIGVDDYFDTVLHASLERPMKPHRHMFDEAAQTLNVAPENILHVGDNLTKDVFGAICAGKQTAWFACNRPMNLNNERAPILPHVELDRFEELLALV</sequence>
<dbReference type="AlphaFoldDB" id="A0A5B7Y9H7"/>
<dbReference type="RefSeq" id="WP_139754871.1">
    <property type="nucleotide sequence ID" value="NZ_CP039852.1"/>
</dbReference>
<dbReference type="EMBL" id="CP039852">
    <property type="protein sequence ID" value="QCZ92108.1"/>
    <property type="molecule type" value="Genomic_DNA"/>
</dbReference>
<dbReference type="GO" id="GO:0016787">
    <property type="term" value="F:hydrolase activity"/>
    <property type="evidence" value="ECO:0007669"/>
    <property type="project" value="UniProtKB-KW"/>
</dbReference>
<reference evidence="4 5" key="1">
    <citation type="submission" date="2019-04" db="EMBL/GenBank/DDBJ databases">
        <title>Salinimonas iocasae sp. nov., a halophilic bacterium isolated from the outer tube casing of tubeworms in Okinawa Trough.</title>
        <authorList>
            <person name="Zhang H."/>
            <person name="Wang H."/>
            <person name="Li C."/>
        </authorList>
    </citation>
    <scope>NUCLEOTIDE SEQUENCE [LARGE SCALE GENOMIC DNA]</scope>
    <source>
        <strain evidence="4 5">KX18D6</strain>
    </source>
</reference>
<evidence type="ECO:0000313" key="5">
    <source>
        <dbReference type="Proteomes" id="UP000304912"/>
    </source>
</evidence>
<dbReference type="SUPFAM" id="SSF56784">
    <property type="entry name" value="HAD-like"/>
    <property type="match status" value="1"/>
</dbReference>
<gene>
    <name evidence="4" type="ORF">FBQ74_00845</name>
</gene>
<dbReference type="Proteomes" id="UP000304912">
    <property type="component" value="Chromosome"/>
</dbReference>
<accession>A0A5B7Y9H7</accession>
<name>A0A5B7Y9H7_9ALTE</name>
<dbReference type="PANTHER" id="PTHR46470">
    <property type="entry name" value="N-ACYLNEURAMINATE-9-PHOSPHATASE"/>
    <property type="match status" value="1"/>
</dbReference>
<organism evidence="4 5">
    <name type="scientific">Salinimonas iocasae</name>
    <dbReference type="NCBI Taxonomy" id="2572577"/>
    <lineage>
        <taxon>Bacteria</taxon>
        <taxon>Pseudomonadati</taxon>
        <taxon>Pseudomonadota</taxon>
        <taxon>Gammaproteobacteria</taxon>
        <taxon>Alteromonadales</taxon>
        <taxon>Alteromonadaceae</taxon>
        <taxon>Alteromonas/Salinimonas group</taxon>
        <taxon>Salinimonas</taxon>
    </lineage>
</organism>
<comment type="cofactor">
    <cofactor evidence="1">
        <name>Mg(2+)</name>
        <dbReference type="ChEBI" id="CHEBI:18420"/>
    </cofactor>
</comment>
<dbReference type="Gene3D" id="3.40.50.1000">
    <property type="entry name" value="HAD superfamily/HAD-like"/>
    <property type="match status" value="1"/>
</dbReference>
<dbReference type="SFLD" id="SFLDS00003">
    <property type="entry name" value="Haloacid_Dehalogenase"/>
    <property type="match status" value="1"/>
</dbReference>
<dbReference type="NCBIfam" id="TIGR01549">
    <property type="entry name" value="HAD-SF-IA-v1"/>
    <property type="match status" value="1"/>
</dbReference>
<dbReference type="KEGG" id="salk:FBQ74_00845"/>
<protein>
    <submittedName>
        <fullName evidence="4">HAD family hydrolase</fullName>
    </submittedName>
</protein>
<evidence type="ECO:0000256" key="2">
    <source>
        <dbReference type="ARBA" id="ARBA00022801"/>
    </source>
</evidence>
<dbReference type="InterPro" id="IPR051400">
    <property type="entry name" value="HAD-like_hydrolase"/>
</dbReference>
<keyword evidence="2 4" id="KW-0378">Hydrolase</keyword>
<evidence type="ECO:0000256" key="1">
    <source>
        <dbReference type="ARBA" id="ARBA00001946"/>
    </source>
</evidence>
<dbReference type="InterPro" id="IPR023214">
    <property type="entry name" value="HAD_sf"/>
</dbReference>
<dbReference type="Pfam" id="PF00702">
    <property type="entry name" value="Hydrolase"/>
    <property type="match status" value="1"/>
</dbReference>
<evidence type="ECO:0000313" key="4">
    <source>
        <dbReference type="EMBL" id="QCZ92108.1"/>
    </source>
</evidence>
<keyword evidence="5" id="KW-1185">Reference proteome</keyword>
<dbReference type="OrthoDB" id="367448at2"/>
<dbReference type="Gene3D" id="1.20.120.1600">
    <property type="match status" value="1"/>
</dbReference>
<keyword evidence="3" id="KW-0460">Magnesium</keyword>
<dbReference type="SFLD" id="SFLDG01129">
    <property type="entry name" value="C1.5:_HAD__Beta-PGM__Phosphata"/>
    <property type="match status" value="1"/>
</dbReference>
<dbReference type="GO" id="GO:0009231">
    <property type="term" value="P:riboflavin biosynthetic process"/>
    <property type="evidence" value="ECO:0007669"/>
    <property type="project" value="TreeGrafter"/>
</dbReference>
<proteinExistence type="predicted"/>
<dbReference type="InterPro" id="IPR036412">
    <property type="entry name" value="HAD-like_sf"/>
</dbReference>
<evidence type="ECO:0000256" key="3">
    <source>
        <dbReference type="ARBA" id="ARBA00022842"/>
    </source>
</evidence>